<sequence>MWLLDIPQTHNDCEKLLCFRYYDGATLDYLAQSESLIIKHPVDKLKKFIRIKKQKCNGIENDAFQDESDPPHLNKSNSLEDLDSTKDQQILSGAKKKSPNGLVADTMGGTKKKVRSKTLGSKSPSKEYYQIWNASTSPSPEAEPKNLDS</sequence>
<name>A0AAV8Y9E2_9CUCU</name>
<dbReference type="AlphaFoldDB" id="A0AAV8Y9E2"/>
<comment type="caution">
    <text evidence="2">The sequence shown here is derived from an EMBL/GenBank/DDBJ whole genome shotgun (WGS) entry which is preliminary data.</text>
</comment>
<evidence type="ECO:0000313" key="3">
    <source>
        <dbReference type="Proteomes" id="UP001162162"/>
    </source>
</evidence>
<evidence type="ECO:0000313" key="2">
    <source>
        <dbReference type="EMBL" id="KAJ8947741.1"/>
    </source>
</evidence>
<feature type="region of interest" description="Disordered" evidence="1">
    <location>
        <begin position="61"/>
        <end position="149"/>
    </location>
</feature>
<accession>A0AAV8Y9E2</accession>
<reference evidence="2" key="1">
    <citation type="journal article" date="2023" name="Insect Mol. Biol.">
        <title>Genome sequencing provides insights into the evolution of gene families encoding plant cell wall-degrading enzymes in longhorned beetles.</title>
        <authorList>
            <person name="Shin N.R."/>
            <person name="Okamura Y."/>
            <person name="Kirsch R."/>
            <person name="Pauchet Y."/>
        </authorList>
    </citation>
    <scope>NUCLEOTIDE SEQUENCE</scope>
    <source>
        <tissue evidence="2">Midgut</tissue>
    </source>
</reference>
<gene>
    <name evidence="2" type="ORF">NQ318_018003</name>
</gene>
<evidence type="ECO:0000256" key="1">
    <source>
        <dbReference type="SAM" id="MobiDB-lite"/>
    </source>
</evidence>
<proteinExistence type="predicted"/>
<dbReference type="Proteomes" id="UP001162162">
    <property type="component" value="Unassembled WGS sequence"/>
</dbReference>
<organism evidence="2 3">
    <name type="scientific">Aromia moschata</name>
    <dbReference type="NCBI Taxonomy" id="1265417"/>
    <lineage>
        <taxon>Eukaryota</taxon>
        <taxon>Metazoa</taxon>
        <taxon>Ecdysozoa</taxon>
        <taxon>Arthropoda</taxon>
        <taxon>Hexapoda</taxon>
        <taxon>Insecta</taxon>
        <taxon>Pterygota</taxon>
        <taxon>Neoptera</taxon>
        <taxon>Endopterygota</taxon>
        <taxon>Coleoptera</taxon>
        <taxon>Polyphaga</taxon>
        <taxon>Cucujiformia</taxon>
        <taxon>Chrysomeloidea</taxon>
        <taxon>Cerambycidae</taxon>
        <taxon>Cerambycinae</taxon>
        <taxon>Callichromatini</taxon>
        <taxon>Aromia</taxon>
    </lineage>
</organism>
<keyword evidence="3" id="KW-1185">Reference proteome</keyword>
<protein>
    <submittedName>
        <fullName evidence="2">Uncharacterized protein</fullName>
    </submittedName>
</protein>
<dbReference type="EMBL" id="JAPWTK010000154">
    <property type="protein sequence ID" value="KAJ8947741.1"/>
    <property type="molecule type" value="Genomic_DNA"/>
</dbReference>
<feature type="non-terminal residue" evidence="2">
    <location>
        <position position="149"/>
    </location>
</feature>